<name>N2BGE5_9FIRM</name>
<dbReference type="AlphaFoldDB" id="N2BGE5"/>
<evidence type="ECO:0008006" key="4">
    <source>
        <dbReference type="Google" id="ProtNLM"/>
    </source>
</evidence>
<dbReference type="Proteomes" id="UP000012589">
    <property type="component" value="Unassembled WGS sequence"/>
</dbReference>
<dbReference type="PATRIC" id="fig|1235802.3.peg.329"/>
<keyword evidence="3" id="KW-1185">Reference proteome</keyword>
<proteinExistence type="predicted"/>
<dbReference type="EMBL" id="AQFT01000010">
    <property type="protein sequence ID" value="EMZ37588.1"/>
    <property type="molecule type" value="Genomic_DNA"/>
</dbReference>
<protein>
    <recommendedName>
        <fullName evidence="4">BIG2 domain-containing protein</fullName>
    </recommendedName>
</protein>
<reference evidence="2 3" key="1">
    <citation type="journal article" date="2014" name="Genome Announc.">
        <title>Draft genome sequences of the altered schaedler flora, a defined bacterial community from gnotobiotic mice.</title>
        <authorList>
            <person name="Wannemuehler M.J."/>
            <person name="Overstreet A.M."/>
            <person name="Ward D.V."/>
            <person name="Phillips G.J."/>
        </authorList>
    </citation>
    <scope>NUCLEOTIDE SEQUENCE [LARGE SCALE GENOMIC DNA]</scope>
    <source>
        <strain evidence="2 3">ASF492</strain>
    </source>
</reference>
<sequence>MKSKNTFKKFITCILIAAITITGISLDTAVTASATTINGQEITKFKPDGTMTLKLGDTKRLALIGTTPTGEERNVTSQFTWTSSNENVVSIVKLDPLFDSPDYFMIRVNDKGTAVITGTPANPANRTMQMTIKVAGSKMTKAQKNCKKHAWKVTKQPTCQRNGIKTCKKCKLQKSVAKTSHKYVTRTVTEEVEDEVYLLLTCTNSSCGDMDACPTNPAPGQATCAHFCGYQIDGRDYPTAHAAIEAMWAHHLYDCKRDNEDELTENAARGGSYDDTTIHVTHTETHEVKECKYCNKRK</sequence>
<organism evidence="2 3">
    <name type="scientific">Eubacterium plexicaudatum ASF492</name>
    <dbReference type="NCBI Taxonomy" id="1235802"/>
    <lineage>
        <taxon>Bacteria</taxon>
        <taxon>Bacillati</taxon>
        <taxon>Bacillota</taxon>
        <taxon>Clostridia</taxon>
        <taxon>Eubacteriales</taxon>
        <taxon>Eubacteriaceae</taxon>
        <taxon>Eubacterium</taxon>
    </lineage>
</organism>
<evidence type="ECO:0000256" key="1">
    <source>
        <dbReference type="SAM" id="SignalP"/>
    </source>
</evidence>
<dbReference type="Gene3D" id="2.60.40.1080">
    <property type="match status" value="1"/>
</dbReference>
<feature type="chain" id="PRO_5004114488" description="BIG2 domain-containing protein" evidence="1">
    <location>
        <begin position="35"/>
        <end position="298"/>
    </location>
</feature>
<comment type="caution">
    <text evidence="2">The sequence shown here is derived from an EMBL/GenBank/DDBJ whole genome shotgun (WGS) entry which is preliminary data.</text>
</comment>
<dbReference type="OrthoDB" id="2348975at2"/>
<feature type="signal peptide" evidence="1">
    <location>
        <begin position="1"/>
        <end position="34"/>
    </location>
</feature>
<evidence type="ECO:0000313" key="3">
    <source>
        <dbReference type="Proteomes" id="UP000012589"/>
    </source>
</evidence>
<keyword evidence="1" id="KW-0732">Signal</keyword>
<accession>N2BGE5</accession>
<dbReference type="HOGENOM" id="CLU_932987_0_0_9"/>
<gene>
    <name evidence="2" type="ORF">C823_00314</name>
</gene>
<evidence type="ECO:0000313" key="2">
    <source>
        <dbReference type="EMBL" id="EMZ37588.1"/>
    </source>
</evidence>